<dbReference type="STRING" id="679935.Alfi_0183"/>
<dbReference type="InterPro" id="IPR000424">
    <property type="entry name" value="Primosome_PriB/ssb"/>
</dbReference>
<dbReference type="Gene3D" id="2.40.50.140">
    <property type="entry name" value="Nucleic acid-binding proteins"/>
    <property type="match status" value="1"/>
</dbReference>
<dbReference type="GO" id="GO:0006260">
    <property type="term" value="P:DNA replication"/>
    <property type="evidence" value="ECO:0007669"/>
    <property type="project" value="InterPro"/>
</dbReference>
<dbReference type="PATRIC" id="fig|679935.3.peg.189"/>
<dbReference type="PIRSF" id="PIRSF002070">
    <property type="entry name" value="SSB"/>
    <property type="match status" value="1"/>
</dbReference>
<accession>I3YHX5</accession>
<name>I3YHX5_ALIFI</name>
<dbReference type="PROSITE" id="PS50935">
    <property type="entry name" value="SSB"/>
    <property type="match status" value="1"/>
</dbReference>
<proteinExistence type="predicted"/>
<reference evidence="4" key="1">
    <citation type="journal article" date="2013" name="Stand. Genomic Sci.">
        <title>Complete genome sequence of the bile-resistant pigment-producing anaerobe Alistipes finegoldii type strain (AHN2437(T)).</title>
        <authorList>
            <person name="Mavromatis K."/>
            <person name="Stackebrandt E."/>
            <person name="Munk C."/>
            <person name="Lapidus A."/>
            <person name="Nolan M."/>
            <person name="Lucas S."/>
            <person name="Hammon N."/>
            <person name="Deshpande S."/>
            <person name="Cheng J.F."/>
            <person name="Tapia R."/>
            <person name="Goodwin L.A."/>
            <person name="Pitluck S."/>
            <person name="Liolios K."/>
            <person name="Pagani I."/>
            <person name="Ivanova N."/>
            <person name="Mikhailova N."/>
            <person name="Huntemann M."/>
            <person name="Pati A."/>
            <person name="Chen A."/>
            <person name="Palaniappan K."/>
            <person name="Land M."/>
            <person name="Hauser L."/>
            <person name="Rohde M."/>
            <person name="Gronow S."/>
            <person name="Goker M."/>
            <person name="Detter J.C."/>
            <person name="Bristow J."/>
            <person name="Eisen J.A."/>
            <person name="Markowitz V."/>
            <person name="Hugenholtz P."/>
            <person name="Kyrpides N.C."/>
            <person name="Klenk H.P."/>
            <person name="Woyke T."/>
        </authorList>
    </citation>
    <scope>NUCLEOTIDE SEQUENCE</scope>
    <source>
        <strain evidence="4">DSM 17242 / JCM 16770 / AHN 2437 / CCUG 46020 / CIP 107999</strain>
    </source>
</reference>
<dbReference type="InterPro" id="IPR012340">
    <property type="entry name" value="NA-bd_OB-fold"/>
</dbReference>
<dbReference type="KEGG" id="afd:Alfi_0183"/>
<dbReference type="Pfam" id="PF00436">
    <property type="entry name" value="SSB"/>
    <property type="match status" value="1"/>
</dbReference>
<sequence>MYRPIVIFQMKQTTIVGNIGRDAVCREGDGGHKFVSFSVAYAERKTGETDEQGNPATVALWAECEIYVGPESSAEGLLKLLTKGRFIYIEAEGKVEAWIDKNNQLRSRILYRVTSFQV</sequence>
<dbReference type="HOGENOM" id="CLU_2068140_0_0_10"/>
<organism evidence="3 4">
    <name type="scientific">Alistipes finegoldii (strain DSM 17242 / JCM 16770 / CCUG 46020 / CIP 107999 / KCTC 15236 / AHN 2437)</name>
    <dbReference type="NCBI Taxonomy" id="679935"/>
    <lineage>
        <taxon>Bacteria</taxon>
        <taxon>Pseudomonadati</taxon>
        <taxon>Bacteroidota</taxon>
        <taxon>Bacteroidia</taxon>
        <taxon>Bacteroidales</taxon>
        <taxon>Rikenellaceae</taxon>
        <taxon>Alistipes</taxon>
    </lineage>
</organism>
<evidence type="ECO:0000256" key="1">
    <source>
        <dbReference type="ARBA" id="ARBA00023125"/>
    </source>
</evidence>
<gene>
    <name evidence="3" type="ordered locus">Alfi_0183</name>
</gene>
<dbReference type="InterPro" id="IPR011344">
    <property type="entry name" value="ssDNA-bd"/>
</dbReference>
<dbReference type="GO" id="GO:0003697">
    <property type="term" value="F:single-stranded DNA binding"/>
    <property type="evidence" value="ECO:0007669"/>
    <property type="project" value="InterPro"/>
</dbReference>
<dbReference type="SUPFAM" id="SSF50249">
    <property type="entry name" value="Nucleic acid-binding proteins"/>
    <property type="match status" value="1"/>
</dbReference>
<evidence type="ECO:0000256" key="2">
    <source>
        <dbReference type="PIRNR" id="PIRNR002070"/>
    </source>
</evidence>
<evidence type="ECO:0000313" key="4">
    <source>
        <dbReference type="Proteomes" id="UP000006052"/>
    </source>
</evidence>
<dbReference type="CDD" id="cd04496">
    <property type="entry name" value="SSB_OBF"/>
    <property type="match status" value="1"/>
</dbReference>
<evidence type="ECO:0000313" key="3">
    <source>
        <dbReference type="EMBL" id="AFL76593.1"/>
    </source>
</evidence>
<dbReference type="Proteomes" id="UP000006052">
    <property type="component" value="Chromosome"/>
</dbReference>
<dbReference type="eggNOG" id="COG0629">
    <property type="taxonomic scope" value="Bacteria"/>
</dbReference>
<dbReference type="EMBL" id="CP003274">
    <property type="protein sequence ID" value="AFL76593.1"/>
    <property type="molecule type" value="Genomic_DNA"/>
</dbReference>
<keyword evidence="1 2" id="KW-0238">DNA-binding</keyword>
<protein>
    <recommendedName>
        <fullName evidence="2">Single-stranded DNA-binding protein</fullName>
    </recommendedName>
</protein>
<dbReference type="AlphaFoldDB" id="I3YHX5"/>